<organism evidence="2 3">
    <name type="scientific">Arthrobacter phage Whytu</name>
    <dbReference type="NCBI Taxonomy" id="2713260"/>
    <lineage>
        <taxon>Viruses</taxon>
        <taxon>Duplodnaviria</taxon>
        <taxon>Heunggongvirae</taxon>
        <taxon>Uroviricota</taxon>
        <taxon>Caudoviricetes</taxon>
        <taxon>Whytuvirus</taxon>
        <taxon>Whytuvirus whytu</taxon>
    </lineage>
</organism>
<reference evidence="2 3" key="1">
    <citation type="submission" date="2020-02" db="EMBL/GenBank/DDBJ databases">
        <authorList>
            <person name="Nakashima L.G."/>
            <person name="Cayabyab B.C.A.M.I.L.L."/>
            <person name="Fett S.N."/>
            <person name="Liu H."/>
            <person name="Rahman M.U."/>
            <person name="Tse V.Y."/>
            <person name="Vargas A.S."/>
            <person name="Torres C."/>
            <person name="Kapinos A."/>
            <person name="Freise A.C."/>
            <person name="Reddi K."/>
            <person name="Moberg-Parker J."/>
            <person name="Garlena R.A."/>
            <person name="Russell D.A."/>
            <person name="Pope W.H."/>
            <person name="Jacobs-Sera D."/>
            <person name="Hatfull G.F."/>
        </authorList>
    </citation>
    <scope>NUCLEOTIDE SEQUENCE [LARGE SCALE GENOMIC DNA]</scope>
</reference>
<protein>
    <submittedName>
        <fullName evidence="2">HNH endonuclease</fullName>
    </submittedName>
</protein>
<keyword evidence="2" id="KW-0540">Nuclease</keyword>
<evidence type="ECO:0000259" key="1">
    <source>
        <dbReference type="SMART" id="SM00507"/>
    </source>
</evidence>
<dbReference type="GeneID" id="80090813"/>
<dbReference type="GO" id="GO:0008270">
    <property type="term" value="F:zinc ion binding"/>
    <property type="evidence" value="ECO:0007669"/>
    <property type="project" value="InterPro"/>
</dbReference>
<feature type="domain" description="HNH nuclease" evidence="1">
    <location>
        <begin position="30"/>
        <end position="84"/>
    </location>
</feature>
<accession>A0A6G8R3F6</accession>
<dbReference type="Gene3D" id="1.10.30.50">
    <property type="match status" value="1"/>
</dbReference>
<dbReference type="RefSeq" id="YP_010761563.1">
    <property type="nucleotide sequence ID" value="NC_073599.1"/>
</dbReference>
<dbReference type="GO" id="GO:0003676">
    <property type="term" value="F:nucleic acid binding"/>
    <property type="evidence" value="ECO:0007669"/>
    <property type="project" value="InterPro"/>
</dbReference>
<evidence type="ECO:0000313" key="3">
    <source>
        <dbReference type="Proteomes" id="UP000501873"/>
    </source>
</evidence>
<sequence>MEDMLFDIPGLVKAPEKAKGRRWGGNDSAKARAIVAPTLPRPCTRCGKTVTADMKWHADHIVEDVFGGESTPDNLGPAHAHCNTSAGGKIGAAMTNGFKQAQDQRREVTVKWW</sequence>
<dbReference type="InterPro" id="IPR003615">
    <property type="entry name" value="HNH_nuc"/>
</dbReference>
<keyword evidence="3" id="KW-1185">Reference proteome</keyword>
<proteinExistence type="predicted"/>
<dbReference type="Proteomes" id="UP000501873">
    <property type="component" value="Segment"/>
</dbReference>
<keyword evidence="2" id="KW-0255">Endonuclease</keyword>
<evidence type="ECO:0000313" key="2">
    <source>
        <dbReference type="EMBL" id="QIN94488.1"/>
    </source>
</evidence>
<dbReference type="CDD" id="cd00085">
    <property type="entry name" value="HNHc"/>
    <property type="match status" value="1"/>
</dbReference>
<keyword evidence="2" id="KW-0378">Hydrolase</keyword>
<dbReference type="SMART" id="SM00507">
    <property type="entry name" value="HNHc"/>
    <property type="match status" value="1"/>
</dbReference>
<dbReference type="InterPro" id="IPR002711">
    <property type="entry name" value="HNH"/>
</dbReference>
<dbReference type="Pfam" id="PF01844">
    <property type="entry name" value="HNH"/>
    <property type="match status" value="1"/>
</dbReference>
<dbReference type="GO" id="GO:0004519">
    <property type="term" value="F:endonuclease activity"/>
    <property type="evidence" value="ECO:0007669"/>
    <property type="project" value="UniProtKB-KW"/>
</dbReference>
<dbReference type="KEGG" id="vg:80090813"/>
<name>A0A6G8R3F6_9CAUD</name>
<gene>
    <name evidence="2" type="primary">19</name>
    <name evidence="2" type="ORF">SEA_WHYTU_19</name>
</gene>
<dbReference type="EMBL" id="MT024870">
    <property type="protein sequence ID" value="QIN94488.1"/>
    <property type="molecule type" value="Genomic_DNA"/>
</dbReference>